<keyword evidence="4" id="KW-0539">Nucleus</keyword>
<evidence type="ECO:0000313" key="7">
    <source>
        <dbReference type="Proteomes" id="UP001249851"/>
    </source>
</evidence>
<dbReference type="AlphaFoldDB" id="A0AAD9QTZ1"/>
<dbReference type="PANTHER" id="PTHR31661">
    <property type="entry name" value="SIMILAR TO CDNA SEQUENCE BC052040"/>
    <property type="match status" value="1"/>
</dbReference>
<dbReference type="Pfam" id="PF14811">
    <property type="entry name" value="TPD"/>
    <property type="match status" value="1"/>
</dbReference>
<keyword evidence="7" id="KW-1185">Reference proteome</keyword>
<proteinExistence type="predicted"/>
<reference evidence="6" key="2">
    <citation type="journal article" date="2023" name="Science">
        <title>Genomic signatures of disease resistance in endangered staghorn corals.</title>
        <authorList>
            <person name="Vollmer S.V."/>
            <person name="Selwyn J.D."/>
            <person name="Despard B.A."/>
            <person name="Roesel C.L."/>
        </authorList>
    </citation>
    <scope>NUCLEOTIDE SEQUENCE</scope>
    <source>
        <strain evidence="6">K2</strain>
    </source>
</reference>
<organism evidence="6 7">
    <name type="scientific">Acropora cervicornis</name>
    <name type="common">Staghorn coral</name>
    <dbReference type="NCBI Taxonomy" id="6130"/>
    <lineage>
        <taxon>Eukaryota</taxon>
        <taxon>Metazoa</taxon>
        <taxon>Cnidaria</taxon>
        <taxon>Anthozoa</taxon>
        <taxon>Hexacorallia</taxon>
        <taxon>Scleractinia</taxon>
        <taxon>Astrocoeniina</taxon>
        <taxon>Acroporidae</taxon>
        <taxon>Acropora</taxon>
    </lineage>
</organism>
<accession>A0AAD9QTZ1</accession>
<gene>
    <name evidence="6" type="ORF">P5673_008248</name>
</gene>
<name>A0AAD9QTZ1_ACRCE</name>
<dbReference type="Proteomes" id="UP001249851">
    <property type="component" value="Unassembled WGS sequence"/>
</dbReference>
<evidence type="ECO:0000256" key="4">
    <source>
        <dbReference type="ARBA" id="ARBA00023242"/>
    </source>
</evidence>
<evidence type="ECO:0000256" key="2">
    <source>
        <dbReference type="ARBA" id="ARBA00004496"/>
    </source>
</evidence>
<comment type="subcellular location">
    <subcellularLocation>
        <location evidence="2">Cytoplasm</location>
    </subcellularLocation>
    <subcellularLocation>
        <location evidence="1">Nucleus</location>
    </subcellularLocation>
</comment>
<evidence type="ECO:0000313" key="6">
    <source>
        <dbReference type="EMBL" id="KAK2567433.1"/>
    </source>
</evidence>
<dbReference type="EMBL" id="JARQWQ010000014">
    <property type="protein sequence ID" value="KAK2567433.1"/>
    <property type="molecule type" value="Genomic_DNA"/>
</dbReference>
<comment type="caution">
    <text evidence="6">The sequence shown here is derived from an EMBL/GenBank/DDBJ whole genome shotgun (WGS) entry which is preliminary data.</text>
</comment>
<dbReference type="InterPro" id="IPR029404">
    <property type="entry name" value="CDIN1"/>
</dbReference>
<dbReference type="GO" id="GO:0005634">
    <property type="term" value="C:nucleus"/>
    <property type="evidence" value="ECO:0007669"/>
    <property type="project" value="UniProtKB-SubCell"/>
</dbReference>
<dbReference type="PANTHER" id="PTHR31661:SF1">
    <property type="entry name" value="CDAN1-INTERACTING NUCLEASE 1"/>
    <property type="match status" value="1"/>
</dbReference>
<evidence type="ECO:0000256" key="3">
    <source>
        <dbReference type="ARBA" id="ARBA00022490"/>
    </source>
</evidence>
<evidence type="ECO:0000256" key="5">
    <source>
        <dbReference type="ARBA" id="ARBA00023480"/>
    </source>
</evidence>
<sequence length="255" mass="29756">MTTDASRPRILWREVEFSFAMKLEIYNQILTLMHTYGSRDCLKTIALQYPGVTYNTLVSIYSQDYQKKTRKNHHKHHKLEVMERYYERYLVGVTQGGSEPILLRIAEEIDLSYSLLARIVLERHLFHTCFNGENLPKGIVSQMMKDPLGQIRNKTLANEVHQDDMRSRGYDKTPDCKLEIPIAVDGFVVNWIESKASFGDEYNHQTYLKDQFGPGMVIYWFGFIDELDCFRDRGIILKDDFPADIVTLESLLENV</sequence>
<dbReference type="GO" id="GO:0005737">
    <property type="term" value="C:cytoplasm"/>
    <property type="evidence" value="ECO:0007669"/>
    <property type="project" value="UniProtKB-SubCell"/>
</dbReference>
<evidence type="ECO:0000256" key="1">
    <source>
        <dbReference type="ARBA" id="ARBA00004123"/>
    </source>
</evidence>
<keyword evidence="3" id="KW-0963">Cytoplasm</keyword>
<protein>
    <recommendedName>
        <fullName evidence="5">CDAN1-interacting nuclease 1</fullName>
    </recommendedName>
</protein>
<reference evidence="6" key="1">
    <citation type="journal article" date="2023" name="G3 (Bethesda)">
        <title>Whole genome assembly and annotation of the endangered Caribbean coral Acropora cervicornis.</title>
        <authorList>
            <person name="Selwyn J.D."/>
            <person name="Vollmer S.V."/>
        </authorList>
    </citation>
    <scope>NUCLEOTIDE SEQUENCE</scope>
    <source>
        <strain evidence="6">K2</strain>
    </source>
</reference>